<dbReference type="KEGG" id="bvz:BRAD3257_0850"/>
<dbReference type="AlphaFoldDB" id="A0A2U3PSA6"/>
<feature type="domain" description="Helix-turn-helix" evidence="1">
    <location>
        <begin position="49"/>
        <end position="94"/>
    </location>
</feature>
<reference evidence="2 3" key="1">
    <citation type="submission" date="2018-03" db="EMBL/GenBank/DDBJ databases">
        <authorList>
            <person name="Gully D."/>
        </authorList>
    </citation>
    <scope>NUCLEOTIDE SEQUENCE [LARGE SCALE GENOMIC DNA]</scope>
    <source>
        <strain evidence="2">ORS3257</strain>
    </source>
</reference>
<sequence>MPLVPSRLDLVRRAPLFLCHSLQGPKAMDEFDLDPSVLRAKWASENSPWISVEQIAQTYPVSVRTIRRMEAEGLMPSRTKRGRFLVYRKSEVEKALLVGRRSLRRNTDQGSL</sequence>
<evidence type="ECO:0000313" key="2">
    <source>
        <dbReference type="EMBL" id="SPP92004.1"/>
    </source>
</evidence>
<proteinExistence type="predicted"/>
<dbReference type="Pfam" id="PF12728">
    <property type="entry name" value="HTH_17"/>
    <property type="match status" value="1"/>
</dbReference>
<dbReference type="EMBL" id="LS398110">
    <property type="protein sequence ID" value="SPP92004.1"/>
    <property type="molecule type" value="Genomic_DNA"/>
</dbReference>
<protein>
    <recommendedName>
        <fullName evidence="1">Helix-turn-helix domain-containing protein</fullName>
    </recommendedName>
</protein>
<dbReference type="SUPFAM" id="SSF46955">
    <property type="entry name" value="Putative DNA-binding domain"/>
    <property type="match status" value="1"/>
</dbReference>
<dbReference type="Proteomes" id="UP000246085">
    <property type="component" value="Chromosome BRAD3257"/>
</dbReference>
<evidence type="ECO:0000313" key="3">
    <source>
        <dbReference type="Proteomes" id="UP000246085"/>
    </source>
</evidence>
<accession>A0A2U3PSA6</accession>
<name>A0A2U3PSA6_9BRAD</name>
<gene>
    <name evidence="2" type="ORF">BRAD3257_0850</name>
</gene>
<dbReference type="InterPro" id="IPR041657">
    <property type="entry name" value="HTH_17"/>
</dbReference>
<organism evidence="2 3">
    <name type="scientific">Bradyrhizobium vignae</name>
    <dbReference type="NCBI Taxonomy" id="1549949"/>
    <lineage>
        <taxon>Bacteria</taxon>
        <taxon>Pseudomonadati</taxon>
        <taxon>Pseudomonadota</taxon>
        <taxon>Alphaproteobacteria</taxon>
        <taxon>Hyphomicrobiales</taxon>
        <taxon>Nitrobacteraceae</taxon>
        <taxon>Bradyrhizobium</taxon>
    </lineage>
</organism>
<dbReference type="InterPro" id="IPR009061">
    <property type="entry name" value="DNA-bd_dom_put_sf"/>
</dbReference>
<evidence type="ECO:0000259" key="1">
    <source>
        <dbReference type="Pfam" id="PF12728"/>
    </source>
</evidence>